<keyword evidence="3" id="KW-1185">Reference proteome</keyword>
<dbReference type="Proteomes" id="UP000031071">
    <property type="component" value="Segment"/>
</dbReference>
<dbReference type="OrthoDB" id="39802at10239"/>
<feature type="compositionally biased region" description="Basic residues" evidence="1">
    <location>
        <begin position="66"/>
        <end position="79"/>
    </location>
</feature>
<protein>
    <submittedName>
        <fullName evidence="2">Uncharacterized protein</fullName>
    </submittedName>
</protein>
<evidence type="ECO:0000313" key="3">
    <source>
        <dbReference type="Proteomes" id="UP000031071"/>
    </source>
</evidence>
<evidence type="ECO:0000256" key="1">
    <source>
        <dbReference type="SAM" id="MobiDB-lite"/>
    </source>
</evidence>
<evidence type="ECO:0000313" key="2">
    <source>
        <dbReference type="EMBL" id="AIZ01731.1"/>
    </source>
</evidence>
<gene>
    <name evidence="2" type="ORF">ArV1_043</name>
</gene>
<proteinExistence type="predicted"/>
<feature type="compositionally biased region" description="Polar residues" evidence="1">
    <location>
        <begin position="188"/>
        <end position="210"/>
    </location>
</feature>
<sequence length="210" mass="23482">MAGRERHPLPGGPPRQMPHMRRGPRQRLPRPLERRNGHTPPRPHQRSRGSPTNQPTGKDMPLLHGKPGHAVRRPKWPNHCRFPRIPRGIRMTTGMTNNQAALLAATTANANRLVTNREIVQATMSFKELLDTLDKQDATTQAEAEKAEDYQALPAYCQPHLKEVYADFWGQGVPKARALQPGEHCTGNPFSPTQCENSPAPQPNEEGTNQ</sequence>
<feature type="region of interest" description="Disordered" evidence="1">
    <location>
        <begin position="1"/>
        <end position="79"/>
    </location>
</feature>
<dbReference type="KEGG" id="vg:23680884"/>
<dbReference type="EMBL" id="KM879463">
    <property type="protein sequence ID" value="AIZ01731.1"/>
    <property type="molecule type" value="Genomic_DNA"/>
</dbReference>
<organism evidence="2 3">
    <name type="scientific">Arthrobacter phage vB_ArtM-ArV1</name>
    <dbReference type="NCBI Taxonomy" id="1566993"/>
    <lineage>
        <taxon>Viruses</taxon>
        <taxon>Duplodnaviria</taxon>
        <taxon>Heunggongvirae</taxon>
        <taxon>Uroviricota</taxon>
        <taxon>Caudoviricetes</taxon>
        <taxon>Klausavirus</taxon>
        <taxon>Klausavirus ArV1</taxon>
    </lineage>
</organism>
<reference evidence="2 3" key="1">
    <citation type="submission" date="2014-10" db="EMBL/GenBank/DDBJ databases">
        <title>Genome of vB_ArtM-ArV1 - first myovirus infecting Arthrobacter sp.</title>
        <authorList>
            <person name="Simoliunas E."/>
            <person name="Kaliniene L."/>
            <person name="Stasilo M."/>
            <person name="Meskys R."/>
        </authorList>
    </citation>
    <scope>NUCLEOTIDE SEQUENCE [LARGE SCALE GENOMIC DNA]</scope>
</reference>
<dbReference type="RefSeq" id="YP_009126077.1">
    <property type="nucleotide sequence ID" value="NC_026606.1"/>
</dbReference>
<accession>A0A0A7HBU1</accession>
<name>A0A0A7HBU1_9CAUD</name>
<dbReference type="GeneID" id="23680884"/>
<feature type="region of interest" description="Disordered" evidence="1">
    <location>
        <begin position="178"/>
        <end position="210"/>
    </location>
</feature>
<feature type="compositionally biased region" description="Basic residues" evidence="1">
    <location>
        <begin position="18"/>
        <end position="28"/>
    </location>
</feature>